<dbReference type="EnsemblPlants" id="AVESA.00010b.r2.3DG0564620.1">
    <property type="protein sequence ID" value="AVESA.00010b.r2.3DG0564620.1.CDS.1"/>
    <property type="gene ID" value="AVESA.00010b.r2.3DG0564620"/>
</dbReference>
<dbReference type="Proteomes" id="UP001732700">
    <property type="component" value="Chromosome 3D"/>
</dbReference>
<organism evidence="1 2">
    <name type="scientific">Avena sativa</name>
    <name type="common">Oat</name>
    <dbReference type="NCBI Taxonomy" id="4498"/>
    <lineage>
        <taxon>Eukaryota</taxon>
        <taxon>Viridiplantae</taxon>
        <taxon>Streptophyta</taxon>
        <taxon>Embryophyta</taxon>
        <taxon>Tracheophyta</taxon>
        <taxon>Spermatophyta</taxon>
        <taxon>Magnoliopsida</taxon>
        <taxon>Liliopsida</taxon>
        <taxon>Poales</taxon>
        <taxon>Poaceae</taxon>
        <taxon>BOP clade</taxon>
        <taxon>Pooideae</taxon>
        <taxon>Poodae</taxon>
        <taxon>Poeae</taxon>
        <taxon>Poeae Chloroplast Group 1 (Aveneae type)</taxon>
        <taxon>Aveninae</taxon>
        <taxon>Avena</taxon>
    </lineage>
</organism>
<evidence type="ECO:0000313" key="2">
    <source>
        <dbReference type="Proteomes" id="UP001732700"/>
    </source>
</evidence>
<accession>A0ACD5W720</accession>
<protein>
    <submittedName>
        <fullName evidence="1">Uncharacterized protein</fullName>
    </submittedName>
</protein>
<sequence length="243" mass="26408">MEVIDIIRNRLLASGTKISCADAIVFAAREAANILSNGNIKYPVDGPGRKDGIVSSVQHPPEFLPSPSSKFADLVAKFDFFKFSVTDLVALSSAHCIGIFHTAINATQVNTTYAAAVAEEMLTSTDGGVKINVRDMGALARNTSRYEPNGVNMTAVGVLDNSYFNANLQNMVPFGSDFELTQNATALKLMNDYKKDANLWKLAFQAAMTKLSNTLKAQGPLYEEGYRMKCNATNYASYPRPKA</sequence>
<proteinExistence type="predicted"/>
<reference evidence="1" key="2">
    <citation type="submission" date="2025-09" db="UniProtKB">
        <authorList>
            <consortium name="EnsemblPlants"/>
        </authorList>
    </citation>
    <scope>IDENTIFICATION</scope>
</reference>
<keyword evidence="2" id="KW-1185">Reference proteome</keyword>
<evidence type="ECO:0000313" key="1">
    <source>
        <dbReference type="EnsemblPlants" id="AVESA.00010b.r2.3DG0564620.1.CDS.1"/>
    </source>
</evidence>
<reference evidence="1" key="1">
    <citation type="submission" date="2021-05" db="EMBL/GenBank/DDBJ databases">
        <authorList>
            <person name="Scholz U."/>
            <person name="Mascher M."/>
            <person name="Fiebig A."/>
        </authorList>
    </citation>
    <scope>NUCLEOTIDE SEQUENCE [LARGE SCALE GENOMIC DNA]</scope>
</reference>
<name>A0ACD5W720_AVESA</name>